<dbReference type="SUPFAM" id="SSF47781">
    <property type="entry name" value="RuvA domain 2-like"/>
    <property type="match status" value="1"/>
</dbReference>
<comment type="subunit">
    <text evidence="6">Homotetramer. Forms an RuvA(8)-RuvB(12)-Holliday junction (HJ) complex. HJ DNA is sandwiched between 2 RuvA tetramers; dsDNA enters through RuvA and exits via RuvB. An RuvB hexamer assembles on each DNA strand where it exits the tetramer. Each RuvB hexamer is contacted by two RuvA subunits (via domain III) on 2 adjacent RuvB subunits; this complex drives branch migration. In the full resolvosome a probable DNA-RuvA(4)-RuvB(12)-RuvC(2) complex forms which resolves the HJ.</text>
</comment>
<evidence type="ECO:0000256" key="5">
    <source>
        <dbReference type="ARBA" id="ARBA00023204"/>
    </source>
</evidence>
<dbReference type="Gene3D" id="1.10.150.20">
    <property type="entry name" value="5' to 3' exonuclease, C-terminal subdomain"/>
    <property type="match status" value="1"/>
</dbReference>
<dbReference type="GO" id="GO:0005737">
    <property type="term" value="C:cytoplasm"/>
    <property type="evidence" value="ECO:0007669"/>
    <property type="project" value="UniProtKB-SubCell"/>
</dbReference>
<dbReference type="AlphaFoldDB" id="A0A9C9JZN0"/>
<dbReference type="Proteomes" id="UP000885826">
    <property type="component" value="Unassembled WGS sequence"/>
</dbReference>
<evidence type="ECO:0000256" key="2">
    <source>
        <dbReference type="ARBA" id="ARBA00022763"/>
    </source>
</evidence>
<comment type="subcellular location">
    <subcellularLocation>
        <location evidence="6">Cytoplasm</location>
    </subcellularLocation>
</comment>
<keyword evidence="4 6" id="KW-0233">DNA recombination</keyword>
<dbReference type="InterPro" id="IPR003583">
    <property type="entry name" value="Hlx-hairpin-Hlx_DNA-bd_motif"/>
</dbReference>
<comment type="caution">
    <text evidence="6">Lacks conserved residue(s) required for the propagation of feature annotation.</text>
</comment>
<organism evidence="8 9">
    <name type="scientific">candidate division WOR-3 bacterium</name>
    <dbReference type="NCBI Taxonomy" id="2052148"/>
    <lineage>
        <taxon>Bacteria</taxon>
        <taxon>Bacteria division WOR-3</taxon>
    </lineage>
</organism>
<evidence type="ECO:0000256" key="1">
    <source>
        <dbReference type="ARBA" id="ARBA00022490"/>
    </source>
</evidence>
<comment type="function">
    <text evidence="6">The RuvA-RuvB-RuvC complex processes Holliday junction (HJ) DNA during genetic recombination and DNA repair, while the RuvA-RuvB complex plays an important role in the rescue of blocked DNA replication forks via replication fork reversal (RFR). RuvA specifically binds to HJ cruciform DNA, conferring on it an open structure. The RuvB hexamer acts as an ATP-dependent pump, pulling dsDNA into and through the RuvAB complex. HJ branch migration allows RuvC to scan DNA until it finds its consensus sequence, where it cleaves and resolves the cruciform DNA.</text>
</comment>
<dbReference type="HAMAP" id="MF_00031">
    <property type="entry name" value="DNA_HJ_migration_RuvA"/>
    <property type="match status" value="1"/>
</dbReference>
<dbReference type="EMBL" id="DRIG01000029">
    <property type="protein sequence ID" value="HEC77983.1"/>
    <property type="molecule type" value="Genomic_DNA"/>
</dbReference>
<keyword evidence="3 6" id="KW-0238">DNA-binding</keyword>
<feature type="region of interest" description="Domain III" evidence="6">
    <location>
        <begin position="136"/>
        <end position="180"/>
    </location>
</feature>
<evidence type="ECO:0000256" key="6">
    <source>
        <dbReference type="HAMAP-Rule" id="MF_00031"/>
    </source>
</evidence>
<dbReference type="GO" id="GO:0000400">
    <property type="term" value="F:four-way junction DNA binding"/>
    <property type="evidence" value="ECO:0007669"/>
    <property type="project" value="UniProtKB-UniRule"/>
</dbReference>
<dbReference type="GO" id="GO:0048476">
    <property type="term" value="C:Holliday junction resolvase complex"/>
    <property type="evidence" value="ECO:0007669"/>
    <property type="project" value="UniProtKB-UniRule"/>
</dbReference>
<feature type="domain" description="Helix-hairpin-helix DNA-binding motif class 1" evidence="7">
    <location>
        <begin position="72"/>
        <end position="91"/>
    </location>
</feature>
<dbReference type="Pfam" id="PF01330">
    <property type="entry name" value="RuvA_N"/>
    <property type="match status" value="1"/>
</dbReference>
<dbReference type="GO" id="GO:0009378">
    <property type="term" value="F:four-way junction helicase activity"/>
    <property type="evidence" value="ECO:0007669"/>
    <property type="project" value="InterPro"/>
</dbReference>
<keyword evidence="5 6" id="KW-0234">DNA repair</keyword>
<dbReference type="NCBIfam" id="TIGR00084">
    <property type="entry name" value="ruvA"/>
    <property type="match status" value="1"/>
</dbReference>
<feature type="domain" description="Helix-hairpin-helix DNA-binding motif class 1" evidence="7">
    <location>
        <begin position="107"/>
        <end position="126"/>
    </location>
</feature>
<evidence type="ECO:0000256" key="4">
    <source>
        <dbReference type="ARBA" id="ARBA00023172"/>
    </source>
</evidence>
<protein>
    <recommendedName>
        <fullName evidence="6">Holliday junction branch migration complex subunit RuvA</fullName>
    </recommendedName>
</protein>
<comment type="similarity">
    <text evidence="6">Belongs to the RuvA family.</text>
</comment>
<dbReference type="CDD" id="cd14332">
    <property type="entry name" value="UBA_RuvA_C"/>
    <property type="match status" value="1"/>
</dbReference>
<dbReference type="InterPro" id="IPR013849">
    <property type="entry name" value="DNA_helicase_Holl-junc_RuvA_I"/>
</dbReference>
<dbReference type="Pfam" id="PF07499">
    <property type="entry name" value="RuvA_C"/>
    <property type="match status" value="1"/>
</dbReference>
<proteinExistence type="inferred from homology"/>
<reference evidence="8" key="1">
    <citation type="journal article" date="2020" name="mSystems">
        <title>Genome- and Community-Level Interaction Insights into Carbon Utilization and Element Cycling Functions of Hydrothermarchaeota in Hydrothermal Sediment.</title>
        <authorList>
            <person name="Zhou Z."/>
            <person name="Liu Y."/>
            <person name="Xu W."/>
            <person name="Pan J."/>
            <person name="Luo Z.H."/>
            <person name="Li M."/>
        </authorList>
    </citation>
    <scope>NUCLEOTIDE SEQUENCE</scope>
    <source>
        <strain evidence="8">HyVt-388</strain>
    </source>
</reference>
<accession>A0A9C9JZN0</accession>
<dbReference type="Pfam" id="PF14520">
    <property type="entry name" value="HHH_5"/>
    <property type="match status" value="1"/>
</dbReference>
<name>A0A9C9JZN0_UNCW3</name>
<keyword evidence="8" id="KW-0378">Hydrolase</keyword>
<dbReference type="GO" id="GO:0009379">
    <property type="term" value="C:Holliday junction helicase complex"/>
    <property type="evidence" value="ECO:0007669"/>
    <property type="project" value="InterPro"/>
</dbReference>
<keyword evidence="2 6" id="KW-0227">DNA damage</keyword>
<dbReference type="SMART" id="SM00278">
    <property type="entry name" value="HhH1"/>
    <property type="match status" value="2"/>
</dbReference>
<dbReference type="InterPro" id="IPR012340">
    <property type="entry name" value="NA-bd_OB-fold"/>
</dbReference>
<sequence>MIGRLTGKVYEKTPPFFILDVSGIGYLIQSPLSTFKQIKEEEEITLYTKCIFKEDEAFIYGFLTREELKIFEELISVSGVGPKSGLNLLSSFSPEEISEAIENENVELLSSVPKIGKKIASKIILELKGKLKFDETPKLFTQAVNALCSLGISRSEALQRLKGLPQNLTLEELVKQALRK</sequence>
<gene>
    <name evidence="6 8" type="primary">ruvA</name>
    <name evidence="8" type="ORF">ENI34_02430</name>
</gene>
<dbReference type="GO" id="GO:0016787">
    <property type="term" value="F:hydrolase activity"/>
    <property type="evidence" value="ECO:0007669"/>
    <property type="project" value="UniProtKB-KW"/>
</dbReference>
<dbReference type="InterPro" id="IPR011114">
    <property type="entry name" value="RuvA_C"/>
</dbReference>
<dbReference type="InterPro" id="IPR010994">
    <property type="entry name" value="RuvA_2-like"/>
</dbReference>
<comment type="caution">
    <text evidence="8">The sequence shown here is derived from an EMBL/GenBank/DDBJ whole genome shotgun (WGS) entry which is preliminary data.</text>
</comment>
<dbReference type="Gene3D" id="2.40.50.140">
    <property type="entry name" value="Nucleic acid-binding proteins"/>
    <property type="match status" value="1"/>
</dbReference>
<dbReference type="GO" id="GO:0006281">
    <property type="term" value="P:DNA repair"/>
    <property type="evidence" value="ECO:0007669"/>
    <property type="project" value="UniProtKB-UniRule"/>
</dbReference>
<comment type="domain">
    <text evidence="6">Has three domains with a flexible linker between the domains II and III and assumes an 'L' shape. Domain III is highly mobile and contacts RuvB.</text>
</comment>
<evidence type="ECO:0000313" key="9">
    <source>
        <dbReference type="Proteomes" id="UP000885826"/>
    </source>
</evidence>
<evidence type="ECO:0000313" key="8">
    <source>
        <dbReference type="EMBL" id="HEC77983.1"/>
    </source>
</evidence>
<dbReference type="GO" id="GO:0005524">
    <property type="term" value="F:ATP binding"/>
    <property type="evidence" value="ECO:0007669"/>
    <property type="project" value="InterPro"/>
</dbReference>
<dbReference type="Gene3D" id="1.10.8.10">
    <property type="entry name" value="DNA helicase RuvA subunit, C-terminal domain"/>
    <property type="match status" value="1"/>
</dbReference>
<dbReference type="GO" id="GO:0006310">
    <property type="term" value="P:DNA recombination"/>
    <property type="evidence" value="ECO:0007669"/>
    <property type="project" value="UniProtKB-UniRule"/>
</dbReference>
<evidence type="ECO:0000259" key="7">
    <source>
        <dbReference type="SMART" id="SM00278"/>
    </source>
</evidence>
<dbReference type="SUPFAM" id="SSF50249">
    <property type="entry name" value="Nucleic acid-binding proteins"/>
    <property type="match status" value="1"/>
</dbReference>
<dbReference type="InterPro" id="IPR000085">
    <property type="entry name" value="RuvA"/>
</dbReference>
<evidence type="ECO:0000256" key="3">
    <source>
        <dbReference type="ARBA" id="ARBA00023125"/>
    </source>
</evidence>
<keyword evidence="1 6" id="KW-0963">Cytoplasm</keyword>